<name>A0A1W1BQ61_9ZZZZ</name>
<sequence>MLQTNASLKKHNTWRIESRAKILFTPNNLNELKDFLKKNNQPILFLGLGSNILFNEIGFDGVVILTKNINEIKINESNIIAQCGATLAKVARITQQKKLHNLEFFAGIPGTIGGALAMNAGAFGFETWNNISKVQTIDSKGEIHIRDKEDFLISYRSITAKYKNEYFISAFFELNKNKNNQDIRMLLEKRNQTQPIGLASCGSVFKNPKNTYAAKIIEDLGLKGFCINDACISDKHANFIINKNNATSQDIKKLINHIQTIAKKELNINLETEVIIL</sequence>
<dbReference type="GO" id="GO:0071555">
    <property type="term" value="P:cell wall organization"/>
    <property type="evidence" value="ECO:0007669"/>
    <property type="project" value="UniProtKB-KW"/>
</dbReference>
<reference evidence="18" key="1">
    <citation type="submission" date="2016-10" db="EMBL/GenBank/DDBJ databases">
        <authorList>
            <person name="de Groot N.N."/>
        </authorList>
    </citation>
    <scope>NUCLEOTIDE SEQUENCE</scope>
</reference>
<comment type="function">
    <text evidence="2">Cell wall formation.</text>
</comment>
<dbReference type="NCBIfam" id="TIGR00179">
    <property type="entry name" value="murB"/>
    <property type="match status" value="1"/>
</dbReference>
<keyword evidence="12" id="KW-0573">Peptidoglycan synthesis</keyword>
<dbReference type="Pfam" id="PF02873">
    <property type="entry name" value="MurB_C"/>
    <property type="match status" value="1"/>
</dbReference>
<comment type="pathway">
    <text evidence="4">Cell wall biogenesis; peptidoglycan biosynthesis.</text>
</comment>
<dbReference type="GO" id="GO:0008762">
    <property type="term" value="F:UDP-N-acetylmuramate dehydrogenase activity"/>
    <property type="evidence" value="ECO:0007669"/>
    <property type="project" value="UniProtKB-EC"/>
</dbReference>
<dbReference type="Gene3D" id="3.90.78.10">
    <property type="entry name" value="UDP-N-acetylenolpyruvoylglucosamine reductase, C-terminal domain"/>
    <property type="match status" value="1"/>
</dbReference>
<keyword evidence="7" id="KW-0132">Cell division</keyword>
<dbReference type="InterPro" id="IPR003170">
    <property type="entry name" value="MurB"/>
</dbReference>
<dbReference type="AlphaFoldDB" id="A0A1W1BQ61"/>
<dbReference type="GO" id="GO:0009252">
    <property type="term" value="P:peptidoglycan biosynthetic process"/>
    <property type="evidence" value="ECO:0007669"/>
    <property type="project" value="UniProtKB-UniPathway"/>
</dbReference>
<dbReference type="SUPFAM" id="SSF56176">
    <property type="entry name" value="FAD-binding/transporter-associated domain-like"/>
    <property type="match status" value="1"/>
</dbReference>
<dbReference type="PANTHER" id="PTHR21071:SF4">
    <property type="entry name" value="UDP-N-ACETYLENOLPYRUVOYLGLUCOSAMINE REDUCTASE"/>
    <property type="match status" value="1"/>
</dbReference>
<protein>
    <recommendedName>
        <fullName evidence="5">UDP-N-acetylmuramate dehydrogenase</fullName>
        <ecNumber evidence="5">1.3.1.98</ecNumber>
    </recommendedName>
</protein>
<evidence type="ECO:0000256" key="5">
    <source>
        <dbReference type="ARBA" id="ARBA00012518"/>
    </source>
</evidence>
<keyword evidence="6" id="KW-0963">Cytoplasm</keyword>
<evidence type="ECO:0000256" key="15">
    <source>
        <dbReference type="ARBA" id="ARBA00023316"/>
    </source>
</evidence>
<dbReference type="PANTHER" id="PTHR21071">
    <property type="entry name" value="UDP-N-ACETYLENOLPYRUVOYLGLUCOSAMINE REDUCTASE"/>
    <property type="match status" value="1"/>
</dbReference>
<comment type="cofactor">
    <cofactor evidence="1">
        <name>FAD</name>
        <dbReference type="ChEBI" id="CHEBI:57692"/>
    </cofactor>
</comment>
<evidence type="ECO:0000256" key="1">
    <source>
        <dbReference type="ARBA" id="ARBA00001974"/>
    </source>
</evidence>
<evidence type="ECO:0000256" key="13">
    <source>
        <dbReference type="ARBA" id="ARBA00023002"/>
    </source>
</evidence>
<evidence type="ECO:0000256" key="7">
    <source>
        <dbReference type="ARBA" id="ARBA00022618"/>
    </source>
</evidence>
<dbReference type="InterPro" id="IPR016169">
    <property type="entry name" value="FAD-bd_PCMH_sub2"/>
</dbReference>
<feature type="domain" description="FAD-binding PCMH-type" evidence="17">
    <location>
        <begin position="15"/>
        <end position="177"/>
    </location>
</feature>
<dbReference type="InterPro" id="IPR011601">
    <property type="entry name" value="MurB_C"/>
</dbReference>
<dbReference type="GO" id="GO:0071949">
    <property type="term" value="F:FAD binding"/>
    <property type="evidence" value="ECO:0007669"/>
    <property type="project" value="InterPro"/>
</dbReference>
<keyword evidence="15" id="KW-0961">Cell wall biogenesis/degradation</keyword>
<evidence type="ECO:0000256" key="3">
    <source>
        <dbReference type="ARBA" id="ARBA00004496"/>
    </source>
</evidence>
<dbReference type="InterPro" id="IPR036635">
    <property type="entry name" value="MurB_C_sf"/>
</dbReference>
<keyword evidence="8" id="KW-0285">Flavoprotein</keyword>
<organism evidence="18">
    <name type="scientific">hydrothermal vent metagenome</name>
    <dbReference type="NCBI Taxonomy" id="652676"/>
    <lineage>
        <taxon>unclassified sequences</taxon>
        <taxon>metagenomes</taxon>
        <taxon>ecological metagenomes</taxon>
    </lineage>
</organism>
<keyword evidence="11" id="KW-0133">Cell shape</keyword>
<dbReference type="EMBL" id="FPHJ01000014">
    <property type="protein sequence ID" value="SFV55615.1"/>
    <property type="molecule type" value="Genomic_DNA"/>
</dbReference>
<evidence type="ECO:0000256" key="11">
    <source>
        <dbReference type="ARBA" id="ARBA00022960"/>
    </source>
</evidence>
<evidence type="ECO:0000256" key="9">
    <source>
        <dbReference type="ARBA" id="ARBA00022827"/>
    </source>
</evidence>
<evidence type="ECO:0000256" key="2">
    <source>
        <dbReference type="ARBA" id="ARBA00003921"/>
    </source>
</evidence>
<keyword evidence="9" id="KW-0274">FAD</keyword>
<dbReference type="GO" id="GO:0008360">
    <property type="term" value="P:regulation of cell shape"/>
    <property type="evidence" value="ECO:0007669"/>
    <property type="project" value="UniProtKB-KW"/>
</dbReference>
<dbReference type="Gene3D" id="3.30.43.10">
    <property type="entry name" value="Uridine Diphospho-n-acetylenolpyruvylglucosamine Reductase, domain 2"/>
    <property type="match status" value="1"/>
</dbReference>
<dbReference type="GO" id="GO:0005829">
    <property type="term" value="C:cytosol"/>
    <property type="evidence" value="ECO:0007669"/>
    <property type="project" value="TreeGrafter"/>
</dbReference>
<evidence type="ECO:0000313" key="18">
    <source>
        <dbReference type="EMBL" id="SFV55615.1"/>
    </source>
</evidence>
<keyword evidence="14" id="KW-0131">Cell cycle</keyword>
<evidence type="ECO:0000256" key="14">
    <source>
        <dbReference type="ARBA" id="ARBA00023306"/>
    </source>
</evidence>
<dbReference type="Pfam" id="PF01565">
    <property type="entry name" value="FAD_binding_4"/>
    <property type="match status" value="1"/>
</dbReference>
<keyword evidence="10" id="KW-0521">NADP</keyword>
<evidence type="ECO:0000259" key="17">
    <source>
        <dbReference type="PROSITE" id="PS51387"/>
    </source>
</evidence>
<evidence type="ECO:0000256" key="16">
    <source>
        <dbReference type="ARBA" id="ARBA00048914"/>
    </source>
</evidence>
<comment type="catalytic activity">
    <reaction evidence="16">
        <text>UDP-N-acetyl-alpha-D-muramate + NADP(+) = UDP-N-acetyl-3-O-(1-carboxyvinyl)-alpha-D-glucosamine + NADPH + H(+)</text>
        <dbReference type="Rhea" id="RHEA:12248"/>
        <dbReference type="ChEBI" id="CHEBI:15378"/>
        <dbReference type="ChEBI" id="CHEBI:57783"/>
        <dbReference type="ChEBI" id="CHEBI:58349"/>
        <dbReference type="ChEBI" id="CHEBI:68483"/>
        <dbReference type="ChEBI" id="CHEBI:70757"/>
        <dbReference type="EC" id="1.3.1.98"/>
    </reaction>
</comment>
<dbReference type="Gene3D" id="3.30.465.10">
    <property type="match status" value="1"/>
</dbReference>
<dbReference type="EC" id="1.3.1.98" evidence="5"/>
<dbReference type="InterPro" id="IPR016167">
    <property type="entry name" value="FAD-bd_PCMH_sub1"/>
</dbReference>
<evidence type="ECO:0000256" key="4">
    <source>
        <dbReference type="ARBA" id="ARBA00004752"/>
    </source>
</evidence>
<evidence type="ECO:0000256" key="8">
    <source>
        <dbReference type="ARBA" id="ARBA00022630"/>
    </source>
</evidence>
<keyword evidence="13 18" id="KW-0560">Oxidoreductase</keyword>
<dbReference type="InterPro" id="IPR016166">
    <property type="entry name" value="FAD-bd_PCMH"/>
</dbReference>
<proteinExistence type="inferred from homology"/>
<dbReference type="InterPro" id="IPR006094">
    <property type="entry name" value="Oxid_FAD_bind_N"/>
</dbReference>
<dbReference type="HAMAP" id="MF_00037">
    <property type="entry name" value="MurB"/>
    <property type="match status" value="1"/>
</dbReference>
<gene>
    <name evidence="18" type="ORF">MNB_SUP05-5-374</name>
</gene>
<dbReference type="UniPathway" id="UPA00219"/>
<evidence type="ECO:0000256" key="12">
    <source>
        <dbReference type="ARBA" id="ARBA00022984"/>
    </source>
</evidence>
<comment type="subcellular location">
    <subcellularLocation>
        <location evidence="3">Cytoplasm</location>
    </subcellularLocation>
</comment>
<dbReference type="SUPFAM" id="SSF56194">
    <property type="entry name" value="Uridine diphospho-N-Acetylenolpyruvylglucosamine reductase, MurB, C-terminal domain"/>
    <property type="match status" value="1"/>
</dbReference>
<dbReference type="InterPro" id="IPR036318">
    <property type="entry name" value="FAD-bd_PCMH-like_sf"/>
</dbReference>
<evidence type="ECO:0000256" key="6">
    <source>
        <dbReference type="ARBA" id="ARBA00022490"/>
    </source>
</evidence>
<evidence type="ECO:0000256" key="10">
    <source>
        <dbReference type="ARBA" id="ARBA00022857"/>
    </source>
</evidence>
<dbReference type="GO" id="GO:0051301">
    <property type="term" value="P:cell division"/>
    <property type="evidence" value="ECO:0007669"/>
    <property type="project" value="UniProtKB-KW"/>
</dbReference>
<dbReference type="PROSITE" id="PS51387">
    <property type="entry name" value="FAD_PCMH"/>
    <property type="match status" value="1"/>
</dbReference>
<accession>A0A1W1BQ61</accession>
<dbReference type="NCBIfam" id="NF010480">
    <property type="entry name" value="PRK13905.1"/>
    <property type="match status" value="1"/>
</dbReference>